<dbReference type="AlphaFoldDB" id="A0A5S4EQQ9"/>
<accession>A0A5S4EQQ9</accession>
<dbReference type="EMBL" id="SWAD01000017">
    <property type="protein sequence ID" value="TMQ77796.1"/>
    <property type="molecule type" value="Genomic_DNA"/>
</dbReference>
<reference evidence="1 2" key="1">
    <citation type="submission" date="2019-04" db="EMBL/GenBank/DDBJ databases">
        <title>A novel phosphate-accumulating bacterium identified in bioreactor for phosphate removal from wastewater.</title>
        <authorList>
            <person name="Kotlyarov R.Y."/>
            <person name="Beletsky A.V."/>
            <person name="Kallistova A.Y."/>
            <person name="Dorofeev A.G."/>
            <person name="Nikolaev Y.Y."/>
            <person name="Pimenov N.V."/>
            <person name="Ravin N.V."/>
            <person name="Mardanov A.V."/>
        </authorList>
    </citation>
    <scope>NUCLEOTIDE SEQUENCE [LARGE SCALE GENOMIC DNA]</scope>
    <source>
        <strain evidence="1 2">Bin19</strain>
    </source>
</reference>
<evidence type="ECO:0000313" key="1">
    <source>
        <dbReference type="EMBL" id="TMQ77796.1"/>
    </source>
</evidence>
<evidence type="ECO:0000313" key="2">
    <source>
        <dbReference type="Proteomes" id="UP000306324"/>
    </source>
</evidence>
<keyword evidence="2" id="KW-1185">Reference proteome</keyword>
<proteinExistence type="predicted"/>
<organism evidence="1 2">
    <name type="scientific">Candidatus Accumulibacter phosphatis</name>
    <dbReference type="NCBI Taxonomy" id="327160"/>
    <lineage>
        <taxon>Bacteria</taxon>
        <taxon>Pseudomonadati</taxon>
        <taxon>Pseudomonadota</taxon>
        <taxon>Betaproteobacteria</taxon>
        <taxon>Candidatus Accumulibacter</taxon>
    </lineage>
</organism>
<comment type="caution">
    <text evidence="1">The sequence shown here is derived from an EMBL/GenBank/DDBJ whole genome shotgun (WGS) entry which is preliminary data.</text>
</comment>
<name>A0A5S4EQQ9_9PROT</name>
<dbReference type="Proteomes" id="UP000306324">
    <property type="component" value="Unassembled WGS sequence"/>
</dbReference>
<protein>
    <submittedName>
        <fullName evidence="1">Uncharacterized protein</fullName>
    </submittedName>
</protein>
<sequence>MAAGTDDDGRRLVKPIVYWHGKNLADNVGHVIPSAHV</sequence>
<gene>
    <name evidence="1" type="ORF">ACCUM_2643</name>
</gene>